<sequence>MCGKLHRRRNDVSNAIIRKHIWMYMYISLPIATGGIPLRHGVCGPIGNTSKAGSLPGRATELVHNAGVSYISSFWTKRDVHSLCVSILYSHSCSTSLNTHTPANVFRPRCSRFSSYGGYWSVVKRPAGAFTNCTSY</sequence>
<evidence type="ECO:0000256" key="1">
    <source>
        <dbReference type="SAM" id="Phobius"/>
    </source>
</evidence>
<evidence type="ECO:0000313" key="2">
    <source>
        <dbReference type="EMBL" id="CAL1708416.1"/>
    </source>
</evidence>
<keyword evidence="1" id="KW-0812">Transmembrane</keyword>
<reference evidence="3" key="1">
    <citation type="submission" date="2024-04" db="EMBL/GenBank/DDBJ databases">
        <authorList>
            <person name="Shaw F."/>
            <person name="Minotto A."/>
        </authorList>
    </citation>
    <scope>NUCLEOTIDE SEQUENCE [LARGE SCALE GENOMIC DNA]</scope>
</reference>
<accession>A0ABP1DKS8</accession>
<protein>
    <submittedName>
        <fullName evidence="2">Uncharacterized protein</fullName>
    </submittedName>
</protein>
<dbReference type="Proteomes" id="UP001497453">
    <property type="component" value="Chromosome 5"/>
</dbReference>
<name>A0ABP1DKS8_9APHY</name>
<proteinExistence type="predicted"/>
<evidence type="ECO:0000313" key="3">
    <source>
        <dbReference type="Proteomes" id="UP001497453"/>
    </source>
</evidence>
<feature type="transmembrane region" description="Helical" evidence="1">
    <location>
        <begin position="21"/>
        <end position="38"/>
    </location>
</feature>
<gene>
    <name evidence="2" type="ORF">GFSPODELE1_LOCUS6844</name>
</gene>
<keyword evidence="1" id="KW-1133">Transmembrane helix</keyword>
<keyword evidence="3" id="KW-1185">Reference proteome</keyword>
<organism evidence="2 3">
    <name type="scientific">Somion occarium</name>
    <dbReference type="NCBI Taxonomy" id="3059160"/>
    <lineage>
        <taxon>Eukaryota</taxon>
        <taxon>Fungi</taxon>
        <taxon>Dikarya</taxon>
        <taxon>Basidiomycota</taxon>
        <taxon>Agaricomycotina</taxon>
        <taxon>Agaricomycetes</taxon>
        <taxon>Polyporales</taxon>
        <taxon>Cerrenaceae</taxon>
        <taxon>Somion</taxon>
    </lineage>
</organism>
<keyword evidence="1" id="KW-0472">Membrane</keyword>
<dbReference type="EMBL" id="OZ037948">
    <property type="protein sequence ID" value="CAL1708416.1"/>
    <property type="molecule type" value="Genomic_DNA"/>
</dbReference>